<dbReference type="EMBL" id="DWZI01000066">
    <property type="protein sequence ID" value="HJA87031.1"/>
    <property type="molecule type" value="Genomic_DNA"/>
</dbReference>
<dbReference type="AlphaFoldDB" id="A0A9D2KV96"/>
<keyword evidence="1" id="KW-0175">Coiled coil</keyword>
<dbReference type="InterPro" id="IPR029492">
    <property type="entry name" value="DUF4435"/>
</dbReference>
<feature type="compositionally biased region" description="Polar residues" evidence="2">
    <location>
        <begin position="340"/>
        <end position="354"/>
    </location>
</feature>
<protein>
    <submittedName>
        <fullName evidence="4">DUF4435 domain-containing protein</fullName>
    </submittedName>
</protein>
<comment type="caution">
    <text evidence="4">The sequence shown here is derived from an EMBL/GenBank/DDBJ whole genome shotgun (WGS) entry which is preliminary data.</text>
</comment>
<evidence type="ECO:0000313" key="4">
    <source>
        <dbReference type="EMBL" id="HJA87031.1"/>
    </source>
</evidence>
<evidence type="ECO:0000259" key="3">
    <source>
        <dbReference type="Pfam" id="PF14491"/>
    </source>
</evidence>
<accession>A0A9D2KV96</accession>
<evidence type="ECO:0000256" key="1">
    <source>
        <dbReference type="SAM" id="Coils"/>
    </source>
</evidence>
<dbReference type="Pfam" id="PF14491">
    <property type="entry name" value="DUF4435"/>
    <property type="match status" value="1"/>
</dbReference>
<gene>
    <name evidence="4" type="ORF">H9950_12730</name>
</gene>
<proteinExistence type="predicted"/>
<dbReference type="Proteomes" id="UP000823862">
    <property type="component" value="Unassembled WGS sequence"/>
</dbReference>
<sequence>MPTTLRHNLTSAYLDAARKLAPRQRRRRIVAYVESYDDVAFWRTLLSEFEDDTRYFQVMLPSSTTLAKGKKMVLMNTLNTDELGHSLIACVDSDYDFLLQGATRTSRKINRNPYIFQTYGYAIENFQCYAESLHEVCVMATLNDRPVLDLPDFMRRYSRIAYPLFLWNVWFYRCRDTETFPMYELNACTRLEEVSLKQPYRCLDEMRDTVNAKLAELRELYPQLVSQVKALGRELADLGLTPDTTYLYMQGHHIMDGVVLRLLTPICTQLRREREQEIKRLAEHSEQFRNELTGYENSQTNVQLMLRKNSNYRDLYLYQWVREDICRFLTEEGEGKTPPLNDTSNNNRTYGNTE</sequence>
<feature type="domain" description="DUF4435" evidence="3">
    <location>
        <begin position="27"/>
        <end position="274"/>
    </location>
</feature>
<organism evidence="4 5">
    <name type="scientific">Candidatus Bacteroides avicola</name>
    <dbReference type="NCBI Taxonomy" id="2838468"/>
    <lineage>
        <taxon>Bacteria</taxon>
        <taxon>Pseudomonadati</taxon>
        <taxon>Bacteroidota</taxon>
        <taxon>Bacteroidia</taxon>
        <taxon>Bacteroidales</taxon>
        <taxon>Bacteroidaceae</taxon>
        <taxon>Bacteroides</taxon>
    </lineage>
</organism>
<evidence type="ECO:0000313" key="5">
    <source>
        <dbReference type="Proteomes" id="UP000823862"/>
    </source>
</evidence>
<reference evidence="4" key="1">
    <citation type="journal article" date="2021" name="PeerJ">
        <title>Extensive microbial diversity within the chicken gut microbiome revealed by metagenomics and culture.</title>
        <authorList>
            <person name="Gilroy R."/>
            <person name="Ravi A."/>
            <person name="Getino M."/>
            <person name="Pursley I."/>
            <person name="Horton D.L."/>
            <person name="Alikhan N.F."/>
            <person name="Baker D."/>
            <person name="Gharbi K."/>
            <person name="Hall N."/>
            <person name="Watson M."/>
            <person name="Adriaenssens E.M."/>
            <person name="Foster-Nyarko E."/>
            <person name="Jarju S."/>
            <person name="Secka A."/>
            <person name="Antonio M."/>
            <person name="Oren A."/>
            <person name="Chaudhuri R.R."/>
            <person name="La Ragione R."/>
            <person name="Hildebrand F."/>
            <person name="Pallen M.J."/>
        </authorList>
    </citation>
    <scope>NUCLEOTIDE SEQUENCE</scope>
    <source>
        <strain evidence="4">ChiHjej12B11-9795</strain>
    </source>
</reference>
<name>A0A9D2KV96_9BACE</name>
<feature type="region of interest" description="Disordered" evidence="2">
    <location>
        <begin position="332"/>
        <end position="354"/>
    </location>
</feature>
<reference evidence="4" key="2">
    <citation type="submission" date="2021-04" db="EMBL/GenBank/DDBJ databases">
        <authorList>
            <person name="Gilroy R."/>
        </authorList>
    </citation>
    <scope>NUCLEOTIDE SEQUENCE</scope>
    <source>
        <strain evidence="4">ChiHjej12B11-9795</strain>
    </source>
</reference>
<evidence type="ECO:0000256" key="2">
    <source>
        <dbReference type="SAM" id="MobiDB-lite"/>
    </source>
</evidence>
<feature type="coiled-coil region" evidence="1">
    <location>
        <begin position="267"/>
        <end position="298"/>
    </location>
</feature>